<proteinExistence type="predicted"/>
<name>G3I9X7_CRIGR</name>
<reference evidence="2" key="1">
    <citation type="journal article" date="2011" name="Nat. Biotechnol.">
        <title>The genomic sequence of the Chinese hamster ovary (CHO)-K1 cell line.</title>
        <authorList>
            <person name="Xu X."/>
            <person name="Nagarajan H."/>
            <person name="Lewis N.E."/>
            <person name="Pan S."/>
            <person name="Cai Z."/>
            <person name="Liu X."/>
            <person name="Chen W."/>
            <person name="Xie M."/>
            <person name="Wang W."/>
            <person name="Hammond S."/>
            <person name="Andersen M.R."/>
            <person name="Neff N."/>
            <person name="Passarelli B."/>
            <person name="Koh W."/>
            <person name="Fan H.C."/>
            <person name="Wang J."/>
            <person name="Gui Y."/>
            <person name="Lee K.H."/>
            <person name="Betenbaugh M.J."/>
            <person name="Quake S.R."/>
            <person name="Famili I."/>
            <person name="Palsson B.O."/>
            <person name="Wang J."/>
        </authorList>
    </citation>
    <scope>NUCLEOTIDE SEQUENCE [LARGE SCALE GENOMIC DNA]</scope>
    <source>
        <strain evidence="2">CHO K1 cell line</strain>
    </source>
</reference>
<gene>
    <name evidence="1" type="ORF">I79_020388</name>
</gene>
<protein>
    <submittedName>
        <fullName evidence="1">Uncharacterized protein</fullName>
    </submittedName>
</protein>
<evidence type="ECO:0000313" key="2">
    <source>
        <dbReference type="Proteomes" id="UP000001075"/>
    </source>
</evidence>
<dbReference type="Proteomes" id="UP000001075">
    <property type="component" value="Unassembled WGS sequence"/>
</dbReference>
<sequence>MAFKGRPSLTVSRCWNPNLESYHSCPQLEPVCQHTHLLAMLSLRMWLFPSEA</sequence>
<dbReference type="InParanoid" id="G3I9X7"/>
<organism evidence="1 2">
    <name type="scientific">Cricetulus griseus</name>
    <name type="common">Chinese hamster</name>
    <name type="synonym">Cricetulus barabensis griseus</name>
    <dbReference type="NCBI Taxonomy" id="10029"/>
    <lineage>
        <taxon>Eukaryota</taxon>
        <taxon>Metazoa</taxon>
        <taxon>Chordata</taxon>
        <taxon>Craniata</taxon>
        <taxon>Vertebrata</taxon>
        <taxon>Euteleostomi</taxon>
        <taxon>Mammalia</taxon>
        <taxon>Eutheria</taxon>
        <taxon>Euarchontoglires</taxon>
        <taxon>Glires</taxon>
        <taxon>Rodentia</taxon>
        <taxon>Myomorpha</taxon>
        <taxon>Muroidea</taxon>
        <taxon>Cricetidae</taxon>
        <taxon>Cricetinae</taxon>
        <taxon>Cricetulus</taxon>
    </lineage>
</organism>
<dbReference type="EMBL" id="JH001652">
    <property type="protein sequence ID" value="EGW00171.1"/>
    <property type="molecule type" value="Genomic_DNA"/>
</dbReference>
<accession>G3I9X7</accession>
<evidence type="ECO:0000313" key="1">
    <source>
        <dbReference type="EMBL" id="EGW00171.1"/>
    </source>
</evidence>
<dbReference type="AlphaFoldDB" id="G3I9X7"/>